<accession>A0ABQ5SAF2</accession>
<reference evidence="2 3" key="1">
    <citation type="journal article" date="2023" name="IScience">
        <title>Expanded male sex-determining region conserved during the evolution of homothallism in the green alga Volvox.</title>
        <authorList>
            <person name="Yamamoto K."/>
            <person name="Matsuzaki R."/>
            <person name="Mahakham W."/>
            <person name="Heman W."/>
            <person name="Sekimoto H."/>
            <person name="Kawachi M."/>
            <person name="Minakuchi Y."/>
            <person name="Toyoda A."/>
            <person name="Nozaki H."/>
        </authorList>
    </citation>
    <scope>NUCLEOTIDE SEQUENCE [LARGE SCALE GENOMIC DNA]</scope>
    <source>
        <strain evidence="2 3">NIES-4468</strain>
    </source>
</reference>
<feature type="region of interest" description="Disordered" evidence="1">
    <location>
        <begin position="90"/>
        <end position="130"/>
    </location>
</feature>
<comment type="caution">
    <text evidence="2">The sequence shown here is derived from an EMBL/GenBank/DDBJ whole genome shotgun (WGS) entry which is preliminary data.</text>
</comment>
<keyword evidence="3" id="KW-1185">Reference proteome</keyword>
<name>A0ABQ5SAF2_9CHLO</name>
<protein>
    <submittedName>
        <fullName evidence="2">Uncharacterized protein</fullName>
    </submittedName>
</protein>
<sequence length="269" mass="28213">MVLCCGDEGPGVVRDVRVWPGAEGLELFRLQLHALLGGPAHEDDVSFVVRIGREDALILLPGLSSYVVASYCAALGAVLGRSSTALGVKSVQTAEPQRKMEGGYEGSPREPQLPQQCKADALPTGPAADSFSSEDDWINLLCSVADLLEGEVTAMTGNLSQADLRKGPTMSAAEARTQIVASTMVTVWVYVRRRVPSVSELMKPRQVSRMATAGARLLSDSSAGWSVSQPTAAAAAGKAAAAMSPQHPLQSAMQVHPTQSLSCGVAIED</sequence>
<evidence type="ECO:0000313" key="3">
    <source>
        <dbReference type="Proteomes" id="UP001165090"/>
    </source>
</evidence>
<proteinExistence type="predicted"/>
<evidence type="ECO:0000313" key="2">
    <source>
        <dbReference type="EMBL" id="GLI66902.1"/>
    </source>
</evidence>
<organism evidence="2 3">
    <name type="scientific">Volvox africanus</name>
    <dbReference type="NCBI Taxonomy" id="51714"/>
    <lineage>
        <taxon>Eukaryota</taxon>
        <taxon>Viridiplantae</taxon>
        <taxon>Chlorophyta</taxon>
        <taxon>core chlorophytes</taxon>
        <taxon>Chlorophyceae</taxon>
        <taxon>CS clade</taxon>
        <taxon>Chlamydomonadales</taxon>
        <taxon>Volvocaceae</taxon>
        <taxon>Volvox</taxon>
    </lineage>
</organism>
<dbReference type="Proteomes" id="UP001165090">
    <property type="component" value="Unassembled WGS sequence"/>
</dbReference>
<dbReference type="EMBL" id="BSDZ01000047">
    <property type="protein sequence ID" value="GLI66902.1"/>
    <property type="molecule type" value="Genomic_DNA"/>
</dbReference>
<gene>
    <name evidence="2" type="ORF">VaNZ11_010929</name>
</gene>
<evidence type="ECO:0000256" key="1">
    <source>
        <dbReference type="SAM" id="MobiDB-lite"/>
    </source>
</evidence>